<evidence type="ECO:0000313" key="5">
    <source>
        <dbReference type="Proteomes" id="UP001497392"/>
    </source>
</evidence>
<keyword evidence="5" id="KW-1185">Reference proteome</keyword>
<dbReference type="PANTHER" id="PTHR48094:SF11">
    <property type="entry name" value="GLUTATHIONE-INDEPENDENT GLYOXALASE HSP31-RELATED"/>
    <property type="match status" value="1"/>
</dbReference>
<dbReference type="InterPro" id="IPR050325">
    <property type="entry name" value="Prot/Nucl_acid_deglycase"/>
</dbReference>
<organism evidence="4 5">
    <name type="scientific">Coccomyxa viridis</name>
    <dbReference type="NCBI Taxonomy" id="1274662"/>
    <lineage>
        <taxon>Eukaryota</taxon>
        <taxon>Viridiplantae</taxon>
        <taxon>Chlorophyta</taxon>
        <taxon>core chlorophytes</taxon>
        <taxon>Trebouxiophyceae</taxon>
        <taxon>Trebouxiophyceae incertae sedis</taxon>
        <taxon>Coccomyxaceae</taxon>
        <taxon>Coccomyxa</taxon>
    </lineage>
</organism>
<gene>
    <name evidence="4" type="primary">g12259</name>
    <name evidence="4" type="ORF">VP750_LOCUS10921</name>
</gene>
<dbReference type="CDD" id="cd03141">
    <property type="entry name" value="GATase1_Hsp31_like"/>
    <property type="match status" value="1"/>
</dbReference>
<dbReference type="Proteomes" id="UP001497392">
    <property type="component" value="Unassembled WGS sequence"/>
</dbReference>
<dbReference type="InterPro" id="IPR029062">
    <property type="entry name" value="Class_I_gatase-like"/>
</dbReference>
<proteinExistence type="inferred from homology"/>
<dbReference type="Gene3D" id="3.40.50.880">
    <property type="match status" value="1"/>
</dbReference>
<keyword evidence="2" id="KW-0456">Lyase</keyword>
<protein>
    <submittedName>
        <fullName evidence="4">G12259 protein</fullName>
    </submittedName>
</protein>
<dbReference type="PANTHER" id="PTHR48094">
    <property type="entry name" value="PROTEIN/NUCLEIC ACID DEGLYCASE DJ-1-RELATED"/>
    <property type="match status" value="1"/>
</dbReference>
<sequence length="258" mass="27682">MVVRAERVLFITTSVGEVGDSRKRTGLWLGSLAEPYYLFQKKGYITEVASMRGGTAPIDPLSMEKPYNRHPMTKRFLADGEALGLLDNTSSVAYISADRYSAIFITGKVLHVHDACCTCYGLGIAVDAPYSKELQRLLSEAFAAKKVVAAVGRGVAALLSAKITDPTHPQAGMPIVYGKQVTGYSNVEEELSGHASEVPFSVEDRIEKVGGEYTRGNRNEGSYANKAGLIITGQNSASALSVAELVVEALSYGVRLTP</sequence>
<accession>A0ABP1GCI4</accession>
<comment type="caution">
    <text evidence="4">The sequence shown here is derived from an EMBL/GenBank/DDBJ whole genome shotgun (WGS) entry which is preliminary data.</text>
</comment>
<reference evidence="4 5" key="1">
    <citation type="submission" date="2024-06" db="EMBL/GenBank/DDBJ databases">
        <authorList>
            <person name="Kraege A."/>
            <person name="Thomma B."/>
        </authorList>
    </citation>
    <scope>NUCLEOTIDE SEQUENCE [LARGE SCALE GENOMIC DNA]</scope>
</reference>
<evidence type="ECO:0000256" key="1">
    <source>
        <dbReference type="ARBA" id="ARBA00023016"/>
    </source>
</evidence>
<evidence type="ECO:0000256" key="2">
    <source>
        <dbReference type="ARBA" id="ARBA00023239"/>
    </source>
</evidence>
<evidence type="ECO:0000256" key="3">
    <source>
        <dbReference type="ARBA" id="ARBA00038493"/>
    </source>
</evidence>
<comment type="similarity">
    <text evidence="3">Belongs to the peptidase C56 family. HSP31-like subfamily.</text>
</comment>
<dbReference type="EMBL" id="CAXHTA020000019">
    <property type="protein sequence ID" value="CAL5229015.1"/>
    <property type="molecule type" value="Genomic_DNA"/>
</dbReference>
<keyword evidence="1" id="KW-0346">Stress response</keyword>
<dbReference type="SUPFAM" id="SSF52317">
    <property type="entry name" value="Class I glutamine amidotransferase-like"/>
    <property type="match status" value="1"/>
</dbReference>
<evidence type="ECO:0000313" key="4">
    <source>
        <dbReference type="EMBL" id="CAL5229015.1"/>
    </source>
</evidence>
<name>A0ABP1GCI4_9CHLO</name>